<keyword evidence="2" id="KW-1185">Reference proteome</keyword>
<name>A0A348AN61_9FIRM</name>
<reference evidence="1 2" key="1">
    <citation type="journal article" date="2018" name="Int. J. Syst. Evol. Microbiol.">
        <title>Methylomusa anaerophila gen. nov., sp. nov., an anaerobic methanol-utilizing bacterium isolated from a microbial fuel cell.</title>
        <authorList>
            <person name="Amano N."/>
            <person name="Yamamuro A."/>
            <person name="Miyahara M."/>
            <person name="Kouzuma A."/>
            <person name="Abe T."/>
            <person name="Watanabe K."/>
        </authorList>
    </citation>
    <scope>NUCLEOTIDE SEQUENCE [LARGE SCALE GENOMIC DNA]</scope>
    <source>
        <strain evidence="1 2">MMFC1</strain>
    </source>
</reference>
<organism evidence="1 2">
    <name type="scientific">Methylomusa anaerophila</name>
    <dbReference type="NCBI Taxonomy" id="1930071"/>
    <lineage>
        <taxon>Bacteria</taxon>
        <taxon>Bacillati</taxon>
        <taxon>Bacillota</taxon>
        <taxon>Negativicutes</taxon>
        <taxon>Selenomonadales</taxon>
        <taxon>Sporomusaceae</taxon>
        <taxon>Methylomusa</taxon>
    </lineage>
</organism>
<dbReference type="Proteomes" id="UP000276437">
    <property type="component" value="Chromosome"/>
</dbReference>
<protein>
    <submittedName>
        <fullName evidence="1">Uncharacterized protein</fullName>
    </submittedName>
</protein>
<gene>
    <name evidence="1" type="ORF">MAMMFC1_03202</name>
</gene>
<sequence>MIRGICNRWADVFFRFQGKEPLRQDIPLLDGFLPAGTIGAVVDANGVPVFF</sequence>
<accession>A0A348AN61</accession>
<evidence type="ECO:0000313" key="1">
    <source>
        <dbReference type="EMBL" id="BBB92509.1"/>
    </source>
</evidence>
<proteinExistence type="predicted"/>
<dbReference type="EMBL" id="AP018449">
    <property type="protein sequence ID" value="BBB92509.1"/>
    <property type="molecule type" value="Genomic_DNA"/>
</dbReference>
<evidence type="ECO:0000313" key="2">
    <source>
        <dbReference type="Proteomes" id="UP000276437"/>
    </source>
</evidence>
<dbReference type="AlphaFoldDB" id="A0A348AN61"/>
<dbReference type="KEGG" id="mana:MAMMFC1_03202"/>